<keyword evidence="1" id="KW-0472">Membrane</keyword>
<keyword evidence="1" id="KW-0812">Transmembrane</keyword>
<feature type="transmembrane region" description="Helical" evidence="1">
    <location>
        <begin position="44"/>
        <end position="63"/>
    </location>
</feature>
<sequence length="65" mass="6925">MLVIVVALGLLLALEGLLYAIAPEAMKRFIAMVLTMPDDQIRQSGILAAAIGAVIIFIAARFLRG</sequence>
<name>A0ABW1SFQ9_9PROT</name>
<dbReference type="RefSeq" id="WP_377382328.1">
    <property type="nucleotide sequence ID" value="NZ_JBHSSW010000066.1"/>
</dbReference>
<keyword evidence="1" id="KW-1133">Transmembrane helix</keyword>
<keyword evidence="3" id="KW-1185">Reference proteome</keyword>
<dbReference type="Proteomes" id="UP001596303">
    <property type="component" value="Unassembled WGS sequence"/>
</dbReference>
<accession>A0ABW1SFQ9</accession>
<dbReference type="PANTHER" id="PTHR38602">
    <property type="entry name" value="INNER MEMBRANE PROTEIN-RELATED"/>
    <property type="match status" value="1"/>
</dbReference>
<proteinExistence type="predicted"/>
<comment type="caution">
    <text evidence="2">The sequence shown here is derived from an EMBL/GenBank/DDBJ whole genome shotgun (WGS) entry which is preliminary data.</text>
</comment>
<protein>
    <submittedName>
        <fullName evidence="2">DUF2065 domain-containing protein</fullName>
    </submittedName>
</protein>
<dbReference type="PANTHER" id="PTHR38602:SF1">
    <property type="entry name" value="INNER MEMBRANE PROTEIN"/>
    <property type="match status" value="1"/>
</dbReference>
<organism evidence="2 3">
    <name type="scientific">Ponticaulis profundi</name>
    <dbReference type="NCBI Taxonomy" id="2665222"/>
    <lineage>
        <taxon>Bacteria</taxon>
        <taxon>Pseudomonadati</taxon>
        <taxon>Pseudomonadota</taxon>
        <taxon>Alphaproteobacteria</taxon>
        <taxon>Hyphomonadales</taxon>
        <taxon>Hyphomonadaceae</taxon>
        <taxon>Ponticaulis</taxon>
    </lineage>
</organism>
<evidence type="ECO:0000256" key="1">
    <source>
        <dbReference type="SAM" id="Phobius"/>
    </source>
</evidence>
<gene>
    <name evidence="2" type="ORF">ACFQDM_19240</name>
</gene>
<evidence type="ECO:0000313" key="2">
    <source>
        <dbReference type="EMBL" id="MFC6200214.1"/>
    </source>
</evidence>
<dbReference type="Pfam" id="PF09838">
    <property type="entry name" value="DUF2065"/>
    <property type="match status" value="1"/>
</dbReference>
<dbReference type="EMBL" id="JBHSSW010000066">
    <property type="protein sequence ID" value="MFC6200214.1"/>
    <property type="molecule type" value="Genomic_DNA"/>
</dbReference>
<evidence type="ECO:0000313" key="3">
    <source>
        <dbReference type="Proteomes" id="UP001596303"/>
    </source>
</evidence>
<dbReference type="InterPro" id="IPR019201">
    <property type="entry name" value="DUF2065"/>
</dbReference>
<reference evidence="3" key="1">
    <citation type="journal article" date="2019" name="Int. J. Syst. Evol. Microbiol.">
        <title>The Global Catalogue of Microorganisms (GCM) 10K type strain sequencing project: providing services to taxonomists for standard genome sequencing and annotation.</title>
        <authorList>
            <consortium name="The Broad Institute Genomics Platform"/>
            <consortium name="The Broad Institute Genome Sequencing Center for Infectious Disease"/>
            <person name="Wu L."/>
            <person name="Ma J."/>
        </authorList>
    </citation>
    <scope>NUCLEOTIDE SEQUENCE [LARGE SCALE GENOMIC DNA]</scope>
    <source>
        <strain evidence="3">CGMCC-1.15741</strain>
    </source>
</reference>